<dbReference type="EMBL" id="JAGGLP010000050">
    <property type="protein sequence ID" value="MBP2056568.1"/>
    <property type="molecule type" value="Genomic_DNA"/>
</dbReference>
<accession>A0ABS4MA70</accession>
<evidence type="ECO:0000313" key="2">
    <source>
        <dbReference type="EMBL" id="MBP2056568.1"/>
    </source>
</evidence>
<evidence type="ECO:0000256" key="1">
    <source>
        <dbReference type="SAM" id="MobiDB-lite"/>
    </source>
</evidence>
<feature type="compositionally biased region" description="Gly residues" evidence="1">
    <location>
        <begin position="66"/>
        <end position="75"/>
    </location>
</feature>
<protein>
    <submittedName>
        <fullName evidence="2">Uncharacterized protein</fullName>
    </submittedName>
</protein>
<comment type="caution">
    <text evidence="2">The sequence shown here is derived from an EMBL/GenBank/DDBJ whole genome shotgun (WGS) entry which is preliminary data.</text>
</comment>
<gene>
    <name evidence="2" type="ORF">J2Z21_009587</name>
</gene>
<proteinExistence type="predicted"/>
<evidence type="ECO:0000313" key="3">
    <source>
        <dbReference type="Proteomes" id="UP001519309"/>
    </source>
</evidence>
<dbReference type="RefSeq" id="WP_159399941.1">
    <property type="nucleotide sequence ID" value="NZ_CP016279.1"/>
</dbReference>
<feature type="region of interest" description="Disordered" evidence="1">
    <location>
        <begin position="41"/>
        <end position="75"/>
    </location>
</feature>
<reference evidence="2 3" key="1">
    <citation type="submission" date="2021-03" db="EMBL/GenBank/DDBJ databases">
        <title>Genomic Encyclopedia of Type Strains, Phase IV (KMG-IV): sequencing the most valuable type-strain genomes for metagenomic binning, comparative biology and taxonomic classification.</title>
        <authorList>
            <person name="Goeker M."/>
        </authorList>
    </citation>
    <scope>NUCLEOTIDE SEQUENCE [LARGE SCALE GENOMIC DNA]</scope>
    <source>
        <strain evidence="2 3">DSM 40499</strain>
    </source>
</reference>
<dbReference type="Proteomes" id="UP001519309">
    <property type="component" value="Unassembled WGS sequence"/>
</dbReference>
<name>A0ABS4MA70_9ACTN</name>
<feature type="compositionally biased region" description="Basic residues" evidence="1">
    <location>
        <begin position="41"/>
        <end position="61"/>
    </location>
</feature>
<organism evidence="2 3">
    <name type="scientific">Streptomyces griseochromogenes</name>
    <dbReference type="NCBI Taxonomy" id="68214"/>
    <lineage>
        <taxon>Bacteria</taxon>
        <taxon>Bacillati</taxon>
        <taxon>Actinomycetota</taxon>
        <taxon>Actinomycetes</taxon>
        <taxon>Kitasatosporales</taxon>
        <taxon>Streptomycetaceae</taxon>
        <taxon>Streptomyces</taxon>
    </lineage>
</organism>
<sequence length="75" mass="8448">MPHNAPCGNRSRPHPVPPEIWNIEQDRKEMPPEVANICCRFRKQSHHGQVRRHPSKARRQSSSHNGSGGASTFGD</sequence>
<keyword evidence="3" id="KW-1185">Reference proteome</keyword>
<feature type="region of interest" description="Disordered" evidence="1">
    <location>
        <begin position="1"/>
        <end position="28"/>
    </location>
</feature>